<proteinExistence type="predicted"/>
<dbReference type="EMBL" id="KC246785">
    <property type="protein sequence ID" value="AHF24161.1"/>
    <property type="molecule type" value="Genomic_DNA"/>
</dbReference>
<name>W0FHF5_9BACT</name>
<evidence type="ECO:0000313" key="1">
    <source>
        <dbReference type="EMBL" id="AHF24161.1"/>
    </source>
</evidence>
<organism evidence="1">
    <name type="scientific">uncultured bacterium Contig46</name>
    <dbReference type="NCBI Taxonomy" id="1393580"/>
    <lineage>
        <taxon>Bacteria</taxon>
        <taxon>environmental samples</taxon>
    </lineage>
</organism>
<reference evidence="1" key="1">
    <citation type="journal article" date="2013" name="PLoS ONE">
        <title>Metagenomic insights into the carbohydrate-active enzymes carried by the microorganisms adhering to solid digesta in the rumen of cows.</title>
        <authorList>
            <person name="Wang L."/>
            <person name="Hatem A."/>
            <person name="Catalyurek U.V."/>
            <person name="Morrison M."/>
            <person name="Yu Z."/>
        </authorList>
    </citation>
    <scope>NUCLEOTIDE SEQUENCE</scope>
</reference>
<accession>W0FHF5</accession>
<protein>
    <submittedName>
        <fullName evidence="1">Uncharacterized protein</fullName>
    </submittedName>
</protein>
<sequence>MGFTEEIEEAKSGPVLSYMKDKKAPLNYVYRKSGIKVRLYAGGIAAYEDCLAVLPDSMKAELKKATDCKKLSGLICTSTCPGGYTCTLDGELLKKCRSMAFLMTLNQKDAEYIQTLILREARER</sequence>
<dbReference type="AlphaFoldDB" id="W0FHF5"/>